<protein>
    <submittedName>
        <fullName evidence="3">Uncharacterized protein LOC117572040</fullName>
    </submittedName>
</protein>
<evidence type="ECO:0000313" key="2">
    <source>
        <dbReference type="Proteomes" id="UP000515160"/>
    </source>
</evidence>
<dbReference type="Pfam" id="PF06477">
    <property type="entry name" value="DUF1091"/>
    <property type="match status" value="1"/>
</dbReference>
<name>A0A9C6WDZ1_DROAB</name>
<dbReference type="OrthoDB" id="7940892at2759"/>
<dbReference type="AlphaFoldDB" id="A0A9C6WDZ1"/>
<dbReference type="PANTHER" id="PTHR20898:SF0">
    <property type="entry name" value="DAEDALUS ON 3-RELATED"/>
    <property type="match status" value="1"/>
</dbReference>
<dbReference type="RefSeq" id="XP_051859559.1">
    <property type="nucleotide sequence ID" value="XM_052003599.1"/>
</dbReference>
<keyword evidence="1" id="KW-0732">Signal</keyword>
<reference evidence="3" key="1">
    <citation type="submission" date="2025-08" db="UniProtKB">
        <authorList>
            <consortium name="RefSeq"/>
        </authorList>
    </citation>
    <scope>IDENTIFICATION</scope>
    <source>
        <strain evidence="3">15112-1751.03</strain>
        <tissue evidence="3">Whole Adult</tissue>
    </source>
</reference>
<keyword evidence="2" id="KW-1185">Reference proteome</keyword>
<dbReference type="SMART" id="SM00697">
    <property type="entry name" value="DM8"/>
    <property type="match status" value="1"/>
</dbReference>
<feature type="chain" id="PRO_5039578094" evidence="1">
    <location>
        <begin position="21"/>
        <end position="175"/>
    </location>
</feature>
<gene>
    <name evidence="3" type="primary">LOC117572040</name>
</gene>
<evidence type="ECO:0000313" key="3">
    <source>
        <dbReference type="RefSeq" id="XP_051859559.1"/>
    </source>
</evidence>
<dbReference type="GeneID" id="117572040"/>
<sequence>MQRRLILFGILLIWMSYNEAIIFKFTNAVCESYNKSWVVINNCRLSAINRNKTVLNINITFLHPCNDIFVAVQLFKRANGYKPWLFKATVDACQFTKKSYNPTIILIYSLFKDFSNINHTCPYMGDQIIQGFYLRPEILRLPYPTGEYLLEMHWILDNKTTFITNEYFQFTENLL</sequence>
<dbReference type="PANTHER" id="PTHR20898">
    <property type="entry name" value="DAEDALUS ON 3-RELATED-RELATED"/>
    <property type="match status" value="1"/>
</dbReference>
<organism evidence="2 3">
    <name type="scientific">Drosophila albomicans</name>
    <name type="common">Fruit fly</name>
    <dbReference type="NCBI Taxonomy" id="7291"/>
    <lineage>
        <taxon>Eukaryota</taxon>
        <taxon>Metazoa</taxon>
        <taxon>Ecdysozoa</taxon>
        <taxon>Arthropoda</taxon>
        <taxon>Hexapoda</taxon>
        <taxon>Insecta</taxon>
        <taxon>Pterygota</taxon>
        <taxon>Neoptera</taxon>
        <taxon>Endopterygota</taxon>
        <taxon>Diptera</taxon>
        <taxon>Brachycera</taxon>
        <taxon>Muscomorpha</taxon>
        <taxon>Ephydroidea</taxon>
        <taxon>Drosophilidae</taxon>
        <taxon>Drosophila</taxon>
    </lineage>
</organism>
<accession>A0A9C6WDZ1</accession>
<dbReference type="InterPro" id="IPR010512">
    <property type="entry name" value="DUF1091"/>
</dbReference>
<evidence type="ECO:0000256" key="1">
    <source>
        <dbReference type="SAM" id="SignalP"/>
    </source>
</evidence>
<feature type="signal peptide" evidence="1">
    <location>
        <begin position="1"/>
        <end position="20"/>
    </location>
</feature>
<proteinExistence type="predicted"/>
<dbReference type="Proteomes" id="UP000515160">
    <property type="component" value="Chromosome 3"/>
</dbReference>